<dbReference type="GO" id="GO:0018578">
    <property type="term" value="F:protocatechuate 3,4-dioxygenase activity"/>
    <property type="evidence" value="ECO:0007669"/>
    <property type="project" value="UniProtKB-EC"/>
</dbReference>
<dbReference type="GO" id="GO:0008199">
    <property type="term" value="F:ferric iron binding"/>
    <property type="evidence" value="ECO:0007669"/>
    <property type="project" value="InterPro"/>
</dbReference>
<dbReference type="InterPro" id="IPR050770">
    <property type="entry name" value="Intradiol_RC_Dioxygenase"/>
</dbReference>
<dbReference type="InterPro" id="IPR000627">
    <property type="entry name" value="Intradiol_dOase_C"/>
</dbReference>
<evidence type="ECO:0000256" key="2">
    <source>
        <dbReference type="ARBA" id="ARBA00022964"/>
    </source>
</evidence>
<comment type="similarity">
    <text evidence="1">Belongs to the intradiol ring-cleavage dioxygenase family.</text>
</comment>
<keyword evidence="3 5" id="KW-0560">Oxidoreductase</keyword>
<dbReference type="PANTHER" id="PTHR33711">
    <property type="entry name" value="DIOXYGENASE, PUTATIVE (AFU_ORTHOLOGUE AFUA_2G02910)-RELATED"/>
    <property type="match status" value="1"/>
</dbReference>
<evidence type="ECO:0000256" key="3">
    <source>
        <dbReference type="ARBA" id="ARBA00023002"/>
    </source>
</evidence>
<gene>
    <name evidence="5" type="primary">pcaG</name>
    <name evidence="5" type="ORF">DSM104443_02514</name>
</gene>
<dbReference type="KEGG" id="uru:DSM104443_02514"/>
<dbReference type="NCBIfam" id="TIGR02423">
    <property type="entry name" value="protocat_alph"/>
    <property type="match status" value="1"/>
</dbReference>
<accession>A0A6M4GX43</accession>
<dbReference type="InterPro" id="IPR015889">
    <property type="entry name" value="Intradiol_dOase_core"/>
</dbReference>
<evidence type="ECO:0000259" key="4">
    <source>
        <dbReference type="Pfam" id="PF00775"/>
    </source>
</evidence>
<dbReference type="RefSeq" id="WP_171092778.1">
    <property type="nucleotide sequence ID" value="NZ_CP053069.1"/>
</dbReference>
<organism evidence="5 6">
    <name type="scientific">Usitatibacter rugosus</name>
    <dbReference type="NCBI Taxonomy" id="2732067"/>
    <lineage>
        <taxon>Bacteria</taxon>
        <taxon>Pseudomonadati</taxon>
        <taxon>Pseudomonadota</taxon>
        <taxon>Betaproteobacteria</taxon>
        <taxon>Nitrosomonadales</taxon>
        <taxon>Usitatibacteraceae</taxon>
        <taxon>Usitatibacter</taxon>
    </lineage>
</organism>
<dbReference type="AlphaFoldDB" id="A0A6M4GX43"/>
<dbReference type="Pfam" id="PF00775">
    <property type="entry name" value="Dioxygenase_C"/>
    <property type="match status" value="1"/>
</dbReference>
<evidence type="ECO:0000313" key="6">
    <source>
        <dbReference type="Proteomes" id="UP000501534"/>
    </source>
</evidence>
<dbReference type="Proteomes" id="UP000501534">
    <property type="component" value="Chromosome"/>
</dbReference>
<keyword evidence="2 5" id="KW-0223">Dioxygenase</keyword>
<reference evidence="5 6" key="1">
    <citation type="submission" date="2020-04" db="EMBL/GenBank/DDBJ databases">
        <title>Usitatibacter rugosus gen. nov., sp. nov. and Usitatibacter palustris sp. nov., novel members of Usitatibacteraceae fam. nov. within the order Nitrosomonadales isolated from soil.</title>
        <authorList>
            <person name="Huber K.J."/>
            <person name="Neumann-Schaal M."/>
            <person name="Geppert A."/>
            <person name="Luckner M."/>
            <person name="Wanner G."/>
            <person name="Overmann J."/>
        </authorList>
    </citation>
    <scope>NUCLEOTIDE SEQUENCE [LARGE SCALE GENOMIC DNA]</scope>
    <source>
        <strain evidence="5 6">0125_3</strain>
    </source>
</reference>
<dbReference type="Gene3D" id="2.60.130.10">
    <property type="entry name" value="Aromatic compound dioxygenase"/>
    <property type="match status" value="1"/>
</dbReference>
<evidence type="ECO:0000256" key="1">
    <source>
        <dbReference type="ARBA" id="ARBA00007825"/>
    </source>
</evidence>
<proteinExistence type="inferred from homology"/>
<name>A0A6M4GX43_9PROT</name>
<dbReference type="InterPro" id="IPR012786">
    <property type="entry name" value="Protocat_dOase_a"/>
</dbReference>
<sequence length="171" mass="18408">MASTTPSQTVGPYLQIGLAWLDTDTIAPAGVAGERVRIRGRMLDGDAKPIADGLLEIWQADPAGRFDNPAFRGFGRVPTKSDGTFAFTTIRPGRIGSQAPHLLVGVFARGLLKRAVTRMYFPGDATHDSDPLLSLVEPARRATLVARPAGDGSLEWNIVLQGPHETVFFDL</sequence>
<keyword evidence="6" id="KW-1185">Reference proteome</keyword>
<dbReference type="EMBL" id="CP053069">
    <property type="protein sequence ID" value="QJR11438.1"/>
    <property type="molecule type" value="Genomic_DNA"/>
</dbReference>
<dbReference type="SUPFAM" id="SSF49482">
    <property type="entry name" value="Aromatic compound dioxygenase"/>
    <property type="match status" value="1"/>
</dbReference>
<feature type="domain" description="Intradiol ring-cleavage dioxygenases" evidence="4">
    <location>
        <begin position="32"/>
        <end position="162"/>
    </location>
</feature>
<dbReference type="EC" id="1.13.11.3" evidence="5"/>
<protein>
    <submittedName>
        <fullName evidence="5">Protocatechuate 3,4-dioxygenase alpha chain</fullName>
        <ecNumber evidence="5">1.13.11.3</ecNumber>
    </submittedName>
</protein>
<evidence type="ECO:0000313" key="5">
    <source>
        <dbReference type="EMBL" id="QJR11438.1"/>
    </source>
</evidence>
<dbReference type="PANTHER" id="PTHR33711:SF9">
    <property type="entry name" value="PROTOCATECHUATE 3,4-DIOXYGENASE ALPHA CHAIN"/>
    <property type="match status" value="1"/>
</dbReference>